<evidence type="ECO:0000313" key="1">
    <source>
        <dbReference type="EMBL" id="OIW32118.1"/>
    </source>
</evidence>
<accession>A0A1J7IX94</accession>
<sequence length="279" mass="31717">MIVLNLSSRKLRFKDLVSRYAAMLAETYLRGPPSISILVLLHLQQLHCFTDLYQSPSIAIMKTLRRLVASTKDRCTRLGKKKKKNDSPRKAQNLDCALLQLPVEMIVLISEALSPAEQIIFSQTCWALRTVLGSNPAGTLDRHERLEYLAGIARGLPGQWACAVCETLHSVNSRDTPKEPQHMTCPQQFDPCGFQSRLFDSRHLQLGHRHIQLALKYVRMGDYSRSNYLQELVAPYHDDNFVAHRFTEKWPNVLAARYSVYPKVAVGPDGNLRYLTLSV</sequence>
<dbReference type="Proteomes" id="UP000182658">
    <property type="component" value="Unassembled WGS sequence"/>
</dbReference>
<dbReference type="STRING" id="1408157.A0A1J7IX94"/>
<dbReference type="AlphaFoldDB" id="A0A1J7IX94"/>
<keyword evidence="2" id="KW-1185">Reference proteome</keyword>
<evidence type="ECO:0008006" key="3">
    <source>
        <dbReference type="Google" id="ProtNLM"/>
    </source>
</evidence>
<proteinExistence type="predicted"/>
<gene>
    <name evidence="1" type="ORF">CONLIGDRAFT_629808</name>
</gene>
<reference evidence="1 2" key="1">
    <citation type="submission" date="2016-10" db="EMBL/GenBank/DDBJ databases">
        <title>Draft genome sequence of Coniochaeta ligniaria NRRL30616, a lignocellulolytic fungus for bioabatement of inhibitors in plant biomass hydrolysates.</title>
        <authorList>
            <consortium name="DOE Joint Genome Institute"/>
            <person name="Jimenez D.J."/>
            <person name="Hector R.E."/>
            <person name="Riley R."/>
            <person name="Sun H."/>
            <person name="Grigoriev I.V."/>
            <person name="Van Elsas J.D."/>
            <person name="Nichols N.N."/>
        </authorList>
    </citation>
    <scope>NUCLEOTIDE SEQUENCE [LARGE SCALE GENOMIC DNA]</scope>
    <source>
        <strain evidence="1 2">NRRL 30616</strain>
    </source>
</reference>
<evidence type="ECO:0000313" key="2">
    <source>
        <dbReference type="Proteomes" id="UP000182658"/>
    </source>
</evidence>
<dbReference type="EMBL" id="KV875095">
    <property type="protein sequence ID" value="OIW32118.1"/>
    <property type="molecule type" value="Genomic_DNA"/>
</dbReference>
<organism evidence="1 2">
    <name type="scientific">Coniochaeta ligniaria NRRL 30616</name>
    <dbReference type="NCBI Taxonomy" id="1408157"/>
    <lineage>
        <taxon>Eukaryota</taxon>
        <taxon>Fungi</taxon>
        <taxon>Dikarya</taxon>
        <taxon>Ascomycota</taxon>
        <taxon>Pezizomycotina</taxon>
        <taxon>Sordariomycetes</taxon>
        <taxon>Sordariomycetidae</taxon>
        <taxon>Coniochaetales</taxon>
        <taxon>Coniochaetaceae</taxon>
        <taxon>Coniochaeta</taxon>
    </lineage>
</organism>
<dbReference type="InParanoid" id="A0A1J7IX94"/>
<dbReference type="OrthoDB" id="3766406at2759"/>
<name>A0A1J7IX94_9PEZI</name>
<protein>
    <recommendedName>
        <fullName evidence="3">F-box domain-containing protein</fullName>
    </recommendedName>
</protein>